<proteinExistence type="predicted"/>
<dbReference type="PANTHER" id="PTHR31569:SF4">
    <property type="entry name" value="SWIM-TYPE DOMAIN-CONTAINING PROTEIN"/>
    <property type="match status" value="1"/>
</dbReference>
<protein>
    <recommendedName>
        <fullName evidence="1">MULE transposase domain-containing protein</fullName>
    </recommendedName>
</protein>
<dbReference type="InterPro" id="IPR052579">
    <property type="entry name" value="Zinc_finger_SWIM"/>
</dbReference>
<sequence length="351" mass="40666">MLDLVRSVGQQNGIVMVIKRSANFKGGRLPKCILGCERGGKYEPPRYHSEGQPLQRNTETRKCDCPFELRGVPIPPDCVMWFLLIKYGFHNHETAKYLDDHEYPSRLKPVEKQFVIEMAGSTKPREILNVLKERDSTNTTGIQSIYNAIYKHNEVKWGGINPIQHVLDQLISNRYLHAFMKNPATNEIIDILWVHPKSLELFIYFPTVLIIDATYKTNEYRIPLLEVVGITSTMQIYSLIFAYLANEKFDRLTWALGTLKKLIIEKGAVMPSVFVTDQDLVLMKAIETYFPTTRHILCIWHINQNMVKYCSLILGSEMTRFLTSWHSLIMSSTPESYQQKWHILVGEFKSY</sequence>
<dbReference type="Pfam" id="PF10551">
    <property type="entry name" value="MULE"/>
    <property type="match status" value="1"/>
</dbReference>
<evidence type="ECO:0000259" key="1">
    <source>
        <dbReference type="Pfam" id="PF10551"/>
    </source>
</evidence>
<dbReference type="AlphaFoldDB" id="A0A7J0EJ67"/>
<evidence type="ECO:0000313" key="3">
    <source>
        <dbReference type="Proteomes" id="UP000585474"/>
    </source>
</evidence>
<dbReference type="Proteomes" id="UP000585474">
    <property type="component" value="Unassembled WGS sequence"/>
</dbReference>
<name>A0A7J0EJ67_9ERIC</name>
<dbReference type="PANTHER" id="PTHR31569">
    <property type="entry name" value="SWIM-TYPE DOMAIN-CONTAINING PROTEIN"/>
    <property type="match status" value="1"/>
</dbReference>
<feature type="domain" description="MULE transposase" evidence="1">
    <location>
        <begin position="208"/>
        <end position="305"/>
    </location>
</feature>
<organism evidence="2 3">
    <name type="scientific">Actinidia rufa</name>
    <dbReference type="NCBI Taxonomy" id="165716"/>
    <lineage>
        <taxon>Eukaryota</taxon>
        <taxon>Viridiplantae</taxon>
        <taxon>Streptophyta</taxon>
        <taxon>Embryophyta</taxon>
        <taxon>Tracheophyta</taxon>
        <taxon>Spermatophyta</taxon>
        <taxon>Magnoliopsida</taxon>
        <taxon>eudicotyledons</taxon>
        <taxon>Gunneridae</taxon>
        <taxon>Pentapetalae</taxon>
        <taxon>asterids</taxon>
        <taxon>Ericales</taxon>
        <taxon>Actinidiaceae</taxon>
        <taxon>Actinidia</taxon>
    </lineage>
</organism>
<reference evidence="2 3" key="1">
    <citation type="submission" date="2019-07" db="EMBL/GenBank/DDBJ databases">
        <title>De Novo Assembly of kiwifruit Actinidia rufa.</title>
        <authorList>
            <person name="Sugita-Konishi S."/>
            <person name="Sato K."/>
            <person name="Mori E."/>
            <person name="Abe Y."/>
            <person name="Kisaki G."/>
            <person name="Hamano K."/>
            <person name="Suezawa K."/>
            <person name="Otani M."/>
            <person name="Fukuda T."/>
            <person name="Manabe T."/>
            <person name="Gomi K."/>
            <person name="Tabuchi M."/>
            <person name="Akimitsu K."/>
            <person name="Kataoka I."/>
        </authorList>
    </citation>
    <scope>NUCLEOTIDE SEQUENCE [LARGE SCALE GENOMIC DNA]</scope>
    <source>
        <strain evidence="3">cv. Fuchu</strain>
    </source>
</reference>
<gene>
    <name evidence="2" type="ORF">Acr_04g0004250</name>
</gene>
<evidence type="ECO:0000313" key="2">
    <source>
        <dbReference type="EMBL" id="GFY85687.1"/>
    </source>
</evidence>
<comment type="caution">
    <text evidence="2">The sequence shown here is derived from an EMBL/GenBank/DDBJ whole genome shotgun (WGS) entry which is preliminary data.</text>
</comment>
<dbReference type="InterPro" id="IPR018289">
    <property type="entry name" value="MULE_transposase_dom"/>
</dbReference>
<dbReference type="OrthoDB" id="2422440at2759"/>
<dbReference type="EMBL" id="BJWL01000004">
    <property type="protein sequence ID" value="GFY85687.1"/>
    <property type="molecule type" value="Genomic_DNA"/>
</dbReference>
<keyword evidence="3" id="KW-1185">Reference proteome</keyword>
<accession>A0A7J0EJ67</accession>